<gene>
    <name evidence="2" type="ORF">CANINC_002580</name>
</gene>
<proteinExistence type="predicted"/>
<protein>
    <recommendedName>
        <fullName evidence="1">Major coat protein L-A virus domain-containing protein</fullName>
    </recommendedName>
</protein>
<dbReference type="Pfam" id="PF09220">
    <property type="entry name" value="LA-virus_coat"/>
    <property type="match status" value="1"/>
</dbReference>
<dbReference type="Gene3D" id="3.90.1840.10">
    <property type="entry name" value="Major capsid protein"/>
    <property type="match status" value="1"/>
</dbReference>
<evidence type="ECO:0000313" key="3">
    <source>
        <dbReference type="Proteomes" id="UP000307173"/>
    </source>
</evidence>
<organism evidence="2 3">
    <name type="scientific">Pichia inconspicua</name>
    <dbReference type="NCBI Taxonomy" id="52247"/>
    <lineage>
        <taxon>Eukaryota</taxon>
        <taxon>Fungi</taxon>
        <taxon>Dikarya</taxon>
        <taxon>Ascomycota</taxon>
        <taxon>Saccharomycotina</taxon>
        <taxon>Pichiomycetes</taxon>
        <taxon>Pichiales</taxon>
        <taxon>Pichiaceae</taxon>
        <taxon>Pichia</taxon>
    </lineage>
</organism>
<reference evidence="2 3" key="1">
    <citation type="journal article" date="2019" name="Front. Genet.">
        <title>Whole-Genome Sequencing of the Opportunistic Yeast Pathogen Candida inconspicua Uncovers Its Hybrid Origin.</title>
        <authorList>
            <person name="Mixao V."/>
            <person name="Hansen A.P."/>
            <person name="Saus E."/>
            <person name="Boekhout T."/>
            <person name="Lass-Florl C."/>
            <person name="Gabaldon T."/>
        </authorList>
    </citation>
    <scope>NUCLEOTIDE SEQUENCE [LARGE SCALE GENOMIC DNA]</scope>
    <source>
        <strain evidence="2 3">CBS 180</strain>
    </source>
</reference>
<dbReference type="EMBL" id="SELW01000408">
    <property type="protein sequence ID" value="TID28267.1"/>
    <property type="molecule type" value="Genomic_DNA"/>
</dbReference>
<dbReference type="InterPro" id="IPR015302">
    <property type="entry name" value="Major_coat_LA-virus"/>
</dbReference>
<keyword evidence="3" id="KW-1185">Reference proteome</keyword>
<sequence>MFYELKSFTPKYYNREISIVDNHIEYGFTANNNLAVYHDHGYSNFNLNDQQRSNRLSILGNLKGETFHDQGNLDGINKTFIGTDPRKFLTKSYKRVFIDEDYYGYRTYSFASEMGDQIPSKNMVTPLYNLLCLYYLYKHEASLTYDPDKHIFNNGYVSISNEQLFPGYKKVESPAVANVVEFKYLDRQICLYQYDEEDPTNGISSNDIIIYATSDYRIEEITLLRIAFAEWVALTPHMLAHSREACIAPDQKIMIDSHKKLPQQGDAHISHLTIYCLISNLVNDNHLHADFHIAYSMVCQIFMGPSPRTVESAAWLLKPMTVMLPRARFCLGTDPVYLLSGTPYYATPYATKTFSEWMNATSLVILHSIIINESAYIQLAALQRVSKFAEIKISNFTQQSSNYKANTYAGLLSDLCLVAMRYDVEIKFPYKTRAGLKRSQNLTYFENVDVPVSIINTDALKYYDIIVDSRYHPGQQCGLKPYTQEELNKLYREGIEEDTIDDLIELRRLKIAESQKLVLGANSYGLLCVQSLPLIMFPVFTYGVNTAMTFGLDFNTEVNIEFINDYARIHDGEQLSKLFYLANTIGYDVTAYSEYSDRYYYNFIDQTNSLHLYDGRERQNIVSFLIKHEDIVLRDDSRGKMYGGYSRFEPLNFYEGEVKITSSISSKRYYICNGTSEKRSYPLDFDFRADLDEEAGKVDSSECIRLQPIKLNLSQDQSNLIFGSVDDMDDDEDNEYVEEDPGPFITIEDSGNYELNDDIEVSSRDSEFAVSIDSDTHSSIAEFDNEVKEKKLVKHSAQADIEVCLGDVQPKLDLI</sequence>
<dbReference type="InterPro" id="IPR036332">
    <property type="entry name" value="Major_coat_LA-virus_sf"/>
</dbReference>
<comment type="caution">
    <text evidence="2">The sequence shown here is derived from an EMBL/GenBank/DDBJ whole genome shotgun (WGS) entry which is preliminary data.</text>
</comment>
<evidence type="ECO:0000313" key="2">
    <source>
        <dbReference type="EMBL" id="TID28267.1"/>
    </source>
</evidence>
<dbReference type="Proteomes" id="UP000307173">
    <property type="component" value="Unassembled WGS sequence"/>
</dbReference>
<dbReference type="SUPFAM" id="SSF82856">
    <property type="entry name" value="L-A virus major coat protein"/>
    <property type="match status" value="1"/>
</dbReference>
<accession>A0A4T0X0R6</accession>
<name>A0A4T0X0R6_9ASCO</name>
<dbReference type="AlphaFoldDB" id="A0A4T0X0R6"/>
<feature type="domain" description="Major coat protein L-A virus" evidence="1">
    <location>
        <begin position="274"/>
        <end position="385"/>
    </location>
</feature>
<evidence type="ECO:0000259" key="1">
    <source>
        <dbReference type="Pfam" id="PF09220"/>
    </source>
</evidence>